<evidence type="ECO:0000313" key="3">
    <source>
        <dbReference type="Proteomes" id="UP000007519"/>
    </source>
</evidence>
<feature type="transmembrane region" description="Helical" evidence="1">
    <location>
        <begin position="192"/>
        <end position="212"/>
    </location>
</feature>
<dbReference type="PANTHER" id="PTHR40400:SF1">
    <property type="entry name" value="SLR1512 PROTEIN"/>
    <property type="match status" value="1"/>
</dbReference>
<dbReference type="InterPro" id="IPR010293">
    <property type="entry name" value="Sbt_1"/>
</dbReference>
<feature type="transmembrane region" description="Helical" evidence="1">
    <location>
        <begin position="284"/>
        <end position="307"/>
    </location>
</feature>
<evidence type="ECO:0008006" key="4">
    <source>
        <dbReference type="Google" id="ProtNLM"/>
    </source>
</evidence>
<feature type="transmembrane region" description="Helical" evidence="1">
    <location>
        <begin position="151"/>
        <end position="172"/>
    </location>
</feature>
<protein>
    <recommendedName>
        <fullName evidence="4">Permease</fullName>
    </recommendedName>
</protein>
<keyword evidence="3" id="KW-1185">Reference proteome</keyword>
<dbReference type="HOGENOM" id="CLU_032027_0_0_10"/>
<keyword evidence="1" id="KW-0812">Transmembrane</keyword>
<reference evidence="2 3" key="1">
    <citation type="journal article" date="2012" name="Stand. Genomic Sci.">
        <title>Complete genome sequencing and analysis of Saprospira grandis str. Lewin, a predatory marine bacterium.</title>
        <authorList>
            <person name="Saw J.H."/>
            <person name="Yuryev A."/>
            <person name="Kanbe M."/>
            <person name="Hou S."/>
            <person name="Young A.G."/>
            <person name="Aizawa S."/>
            <person name="Alam M."/>
        </authorList>
    </citation>
    <scope>NUCLEOTIDE SEQUENCE [LARGE SCALE GENOMIC DNA]</scope>
    <source>
        <strain evidence="2 3">Lewin</strain>
    </source>
</reference>
<feature type="transmembrane region" description="Helical" evidence="1">
    <location>
        <begin position="314"/>
        <end position="338"/>
    </location>
</feature>
<feature type="transmembrane region" description="Helical" evidence="1">
    <location>
        <begin position="118"/>
        <end position="139"/>
    </location>
</feature>
<organism evidence="2 3">
    <name type="scientific">Saprospira grandis (strain Lewin)</name>
    <dbReference type="NCBI Taxonomy" id="984262"/>
    <lineage>
        <taxon>Bacteria</taxon>
        <taxon>Pseudomonadati</taxon>
        <taxon>Bacteroidota</taxon>
        <taxon>Saprospiria</taxon>
        <taxon>Saprospirales</taxon>
        <taxon>Saprospiraceae</taxon>
        <taxon>Saprospira</taxon>
    </lineage>
</organism>
<dbReference type="eggNOG" id="COG3329">
    <property type="taxonomic scope" value="Bacteria"/>
</dbReference>
<sequence>MGSPLLVQYLDLSLLVMNFLFDMSMVTGNILSPPVLFFFLGLIAVALKSDLEIPQPLPKLFSLYLLMDIGLHGGHELYHSGFSWELVTVLGACFLMASIVPIYSFFILRARFGAADAAAIAATFGSISAVTFITGISFLESQQVAYKGYMVAGMALMESPAIIIGVLLYNIYGQKEQNSKKKTNWGHILRDAFFNGSIMLLVGALLIGILSGDKGWHDFQPFDSIFKGMLCFYLLDNGIVAARRLKALRGNLGFLLSFSILMPLFNAALGIGIAYLIGLSKGNALLFCLLTASASYIAVPAAMRLAIPKSNPAFTVPVALGIVFPFNVIIGIPLYYYIIQQIL</sequence>
<dbReference type="PANTHER" id="PTHR40400">
    <property type="entry name" value="SLR1512 PROTEIN"/>
    <property type="match status" value="1"/>
</dbReference>
<dbReference type="EMBL" id="CP002831">
    <property type="protein sequence ID" value="AFC24065.1"/>
    <property type="molecule type" value="Genomic_DNA"/>
</dbReference>
<feature type="transmembrane region" description="Helical" evidence="1">
    <location>
        <begin position="86"/>
        <end position="106"/>
    </location>
</feature>
<accession>H6L6C3</accession>
<keyword evidence="1" id="KW-1133">Transmembrane helix</keyword>
<dbReference type="AlphaFoldDB" id="H6L6C3"/>
<dbReference type="Pfam" id="PF05982">
    <property type="entry name" value="Sbt_1"/>
    <property type="match status" value="1"/>
</dbReference>
<evidence type="ECO:0000313" key="2">
    <source>
        <dbReference type="EMBL" id="AFC24065.1"/>
    </source>
</evidence>
<evidence type="ECO:0000256" key="1">
    <source>
        <dbReference type="SAM" id="Phobius"/>
    </source>
</evidence>
<keyword evidence="1" id="KW-0472">Membrane</keyword>
<name>H6L6C3_SAPGL</name>
<feature type="transmembrane region" description="Helical" evidence="1">
    <location>
        <begin position="57"/>
        <end position="74"/>
    </location>
</feature>
<dbReference type="Proteomes" id="UP000007519">
    <property type="component" value="Chromosome"/>
</dbReference>
<feature type="transmembrane region" description="Helical" evidence="1">
    <location>
        <begin position="20"/>
        <end position="45"/>
    </location>
</feature>
<dbReference type="STRING" id="984262.SGRA_1330"/>
<proteinExistence type="predicted"/>
<feature type="transmembrane region" description="Helical" evidence="1">
    <location>
        <begin position="254"/>
        <end position="278"/>
    </location>
</feature>
<dbReference type="KEGG" id="sgn:SGRA_1330"/>
<gene>
    <name evidence="2" type="ordered locus">SGRA_1330</name>
</gene>